<evidence type="ECO:0000256" key="1">
    <source>
        <dbReference type="SAM" id="MobiDB-lite"/>
    </source>
</evidence>
<dbReference type="EMBL" id="KN846980">
    <property type="protein sequence ID" value="KIW98515.1"/>
    <property type="molecule type" value="Genomic_DNA"/>
</dbReference>
<feature type="region of interest" description="Disordered" evidence="1">
    <location>
        <begin position="127"/>
        <end position="151"/>
    </location>
</feature>
<dbReference type="AlphaFoldDB" id="A0A0D2I5K8"/>
<dbReference type="GeneID" id="27693104"/>
<dbReference type="VEuPathDB" id="FungiDB:Z519_00176"/>
<gene>
    <name evidence="2" type="ORF">Z519_00176</name>
</gene>
<dbReference type="RefSeq" id="XP_016625184.1">
    <property type="nucleotide sequence ID" value="XM_016757935.1"/>
</dbReference>
<evidence type="ECO:0000313" key="3">
    <source>
        <dbReference type="Proteomes" id="UP000053789"/>
    </source>
</evidence>
<organism evidence="2 3">
    <name type="scientific">Cladophialophora bantiana (strain ATCC 10958 / CBS 173.52 / CDC B-1940 / NIH 8579)</name>
    <name type="common">Xylohypha bantiana</name>
    <dbReference type="NCBI Taxonomy" id="1442370"/>
    <lineage>
        <taxon>Eukaryota</taxon>
        <taxon>Fungi</taxon>
        <taxon>Dikarya</taxon>
        <taxon>Ascomycota</taxon>
        <taxon>Pezizomycotina</taxon>
        <taxon>Eurotiomycetes</taxon>
        <taxon>Chaetothyriomycetidae</taxon>
        <taxon>Chaetothyriales</taxon>
        <taxon>Herpotrichiellaceae</taxon>
        <taxon>Cladophialophora</taxon>
    </lineage>
</organism>
<accession>A0A0D2I5K8</accession>
<proteinExistence type="predicted"/>
<evidence type="ECO:0000313" key="2">
    <source>
        <dbReference type="EMBL" id="KIW98515.1"/>
    </source>
</evidence>
<feature type="region of interest" description="Disordered" evidence="1">
    <location>
        <begin position="212"/>
        <end position="275"/>
    </location>
</feature>
<feature type="compositionally biased region" description="Basic and acidic residues" evidence="1">
    <location>
        <begin position="259"/>
        <end position="275"/>
    </location>
</feature>
<dbReference type="HOGENOM" id="CLU_1011958_0_0_1"/>
<feature type="compositionally biased region" description="Basic and acidic residues" evidence="1">
    <location>
        <begin position="212"/>
        <end position="250"/>
    </location>
</feature>
<dbReference type="Proteomes" id="UP000053789">
    <property type="component" value="Unassembled WGS sequence"/>
</dbReference>
<name>A0A0D2I5K8_CLAB1</name>
<sequence>MAGSGFKPHPGGSNIPPAACHSFNSVTSPTRGLKYLTLPEGSRESKYCAKNFQHTLQTKEQPNIRIFGQSKRQLEFSSSERRNSKRERLFDFSNTRKSLVWRRVRMCRTKRSNNYTTVVSTTTQTLPRPMVAGPEYGSAANGHPRKSNNDDCNGAYGNGVSRRRSCSYGCADCHGGRRGHHRSAICPVGLLISGMTQTMRSLQVMNEQEKIVEEQKGMEKGPRRVANSDDGKESASPHDTDGESETRSECEESATLARRKYEQHSEKPQRWKELA</sequence>
<protein>
    <submittedName>
        <fullName evidence="2">Uncharacterized protein</fullName>
    </submittedName>
</protein>
<reference evidence="2" key="1">
    <citation type="submission" date="2015-01" db="EMBL/GenBank/DDBJ databases">
        <title>The Genome Sequence of Cladophialophora bantiana CBS 173.52.</title>
        <authorList>
            <consortium name="The Broad Institute Genomics Platform"/>
            <person name="Cuomo C."/>
            <person name="de Hoog S."/>
            <person name="Gorbushina A."/>
            <person name="Stielow B."/>
            <person name="Teixiera M."/>
            <person name="Abouelleil A."/>
            <person name="Chapman S.B."/>
            <person name="Priest M."/>
            <person name="Young S.K."/>
            <person name="Wortman J."/>
            <person name="Nusbaum C."/>
            <person name="Birren B."/>
        </authorList>
    </citation>
    <scope>NUCLEOTIDE SEQUENCE [LARGE SCALE GENOMIC DNA]</scope>
    <source>
        <strain evidence="2">CBS 173.52</strain>
    </source>
</reference>
<dbReference type="OrthoDB" id="4160198at2759"/>
<keyword evidence="3" id="KW-1185">Reference proteome</keyword>